<name>A0AAE0L7X7_9CHLO</name>
<dbReference type="PANTHER" id="PTHR37474:SF1">
    <property type="entry name" value="2'-5' RNA LIGASE FAMILY PROTEIN"/>
    <property type="match status" value="1"/>
</dbReference>
<accession>A0AAE0L7X7</accession>
<dbReference type="Proteomes" id="UP001190700">
    <property type="component" value="Unassembled WGS sequence"/>
</dbReference>
<dbReference type="Gene3D" id="3.10.490.10">
    <property type="entry name" value="Gamma-glutamyl cyclotransferase-like"/>
    <property type="match status" value="1"/>
</dbReference>
<dbReference type="SUPFAM" id="SSF110857">
    <property type="entry name" value="Gamma-glutamyl cyclotransferase-like"/>
    <property type="match status" value="1"/>
</dbReference>
<proteinExistence type="predicted"/>
<sequence>MASLSADPKPKVHKSALCLIPPSNLWGAIQHARCFNDKSYVRWPPHVNLLYPFWEDNDINGSDNFSEAAERAAHALRDVQPFQVSFENFGFFEHGKSATVWLHPDSQELLDLQATLTAAFPECKDLSNDPARGITAFKPHLSVGQWRNAAEASAAVEQLQATWKKSSFSVQHVALISREGFEAPFKVRYIIPVGSAAKAGAAPVQVDVPYVATVGAAIATSCGSGEGGALAESTGGDVSSLGLGGQFGGRVWNFAYGANMAKEKLSGARGLNPLESKCGVLQGYRLSFSHRGGMGNVVPCHGAADSGPGDLGEAVHGVLHLLTVEEMAQLTNMEHEYWPVEVEVQAYDGTLVTAVVFQSPPERLITEGLPPIERYLKLLQVGARDWGLEEGYCKWLEALPSIGDGERGDEYYTSAEGEQLRAWPKTRTGSNTGGGRRSGRSRNRRKS</sequence>
<protein>
    <submittedName>
        <fullName evidence="2">Uncharacterized protein</fullName>
    </submittedName>
</protein>
<dbReference type="InterPro" id="IPR009097">
    <property type="entry name" value="Cyclic_Pdiesterase"/>
</dbReference>
<evidence type="ECO:0000256" key="1">
    <source>
        <dbReference type="SAM" id="MobiDB-lite"/>
    </source>
</evidence>
<gene>
    <name evidence="2" type="ORF">CYMTET_16650</name>
</gene>
<dbReference type="PANTHER" id="PTHR37474">
    <property type="entry name" value="RNA LIGASE/CYCLIC NUCLEOTIDE PHOSPHODIESTERASE"/>
    <property type="match status" value="1"/>
</dbReference>
<feature type="region of interest" description="Disordered" evidence="1">
    <location>
        <begin position="418"/>
        <end position="447"/>
    </location>
</feature>
<dbReference type="AlphaFoldDB" id="A0AAE0L7X7"/>
<dbReference type="Gene3D" id="3.90.1140.10">
    <property type="entry name" value="Cyclic phosphodiesterase"/>
    <property type="match status" value="1"/>
</dbReference>
<dbReference type="InterPro" id="IPR036568">
    <property type="entry name" value="GGCT-like_sf"/>
</dbReference>
<evidence type="ECO:0000313" key="2">
    <source>
        <dbReference type="EMBL" id="KAK3275207.1"/>
    </source>
</evidence>
<dbReference type="Pfam" id="PF13772">
    <property type="entry name" value="AIG2_2"/>
    <property type="match status" value="1"/>
</dbReference>
<dbReference type="EMBL" id="LGRX02007353">
    <property type="protein sequence ID" value="KAK3275207.1"/>
    <property type="molecule type" value="Genomic_DNA"/>
</dbReference>
<organism evidence="2 3">
    <name type="scientific">Cymbomonas tetramitiformis</name>
    <dbReference type="NCBI Taxonomy" id="36881"/>
    <lineage>
        <taxon>Eukaryota</taxon>
        <taxon>Viridiplantae</taxon>
        <taxon>Chlorophyta</taxon>
        <taxon>Pyramimonadophyceae</taxon>
        <taxon>Pyramimonadales</taxon>
        <taxon>Pyramimonadaceae</taxon>
        <taxon>Cymbomonas</taxon>
    </lineage>
</organism>
<keyword evidence="3" id="KW-1185">Reference proteome</keyword>
<dbReference type="SUPFAM" id="SSF55144">
    <property type="entry name" value="LigT-like"/>
    <property type="match status" value="1"/>
</dbReference>
<reference evidence="2 3" key="1">
    <citation type="journal article" date="2015" name="Genome Biol. Evol.">
        <title>Comparative Genomics of a Bacterivorous Green Alga Reveals Evolutionary Causalities and Consequences of Phago-Mixotrophic Mode of Nutrition.</title>
        <authorList>
            <person name="Burns J.A."/>
            <person name="Paasch A."/>
            <person name="Narechania A."/>
            <person name="Kim E."/>
        </authorList>
    </citation>
    <scope>NUCLEOTIDE SEQUENCE [LARGE SCALE GENOMIC DNA]</scope>
    <source>
        <strain evidence="2 3">PLY_AMNH</strain>
    </source>
</reference>
<evidence type="ECO:0000313" key="3">
    <source>
        <dbReference type="Proteomes" id="UP001190700"/>
    </source>
</evidence>
<feature type="compositionally biased region" description="Basic residues" evidence="1">
    <location>
        <begin position="437"/>
        <end position="447"/>
    </location>
</feature>
<comment type="caution">
    <text evidence="2">The sequence shown here is derived from an EMBL/GenBank/DDBJ whole genome shotgun (WGS) entry which is preliminary data.</text>
</comment>
<dbReference type="Pfam" id="PF13563">
    <property type="entry name" value="2_5_RNA_ligase2"/>
    <property type="match status" value="1"/>
</dbReference>